<dbReference type="GO" id="GO:0005576">
    <property type="term" value="C:extracellular region"/>
    <property type="evidence" value="ECO:0007669"/>
    <property type="project" value="UniProtKB-SubCell"/>
</dbReference>
<dbReference type="EMBL" id="JAWWNJ010000180">
    <property type="protein sequence ID" value="KAK6974720.1"/>
    <property type="molecule type" value="Genomic_DNA"/>
</dbReference>
<evidence type="ECO:0000256" key="9">
    <source>
        <dbReference type="ARBA" id="ARBA00023326"/>
    </source>
</evidence>
<keyword evidence="8 10" id="KW-0326">Glycosidase</keyword>
<evidence type="ECO:0000256" key="3">
    <source>
        <dbReference type="ARBA" id="ARBA00007799"/>
    </source>
</evidence>
<evidence type="ECO:0000256" key="2">
    <source>
        <dbReference type="ARBA" id="ARBA00004613"/>
    </source>
</evidence>
<name>A0AAV9Z3I4_9AGAR</name>
<keyword evidence="9 10" id="KW-0624">Polysaccharide degradation</keyword>
<protein>
    <recommendedName>
        <fullName evidence="10">Endo-chitosanase</fullName>
        <ecNumber evidence="10">3.2.1.132</ecNumber>
    </recommendedName>
</protein>
<dbReference type="GO" id="GO:0000272">
    <property type="term" value="P:polysaccharide catabolic process"/>
    <property type="evidence" value="ECO:0007669"/>
    <property type="project" value="UniProtKB-KW"/>
</dbReference>
<evidence type="ECO:0000256" key="5">
    <source>
        <dbReference type="ARBA" id="ARBA00022729"/>
    </source>
</evidence>
<evidence type="ECO:0000256" key="10">
    <source>
        <dbReference type="RuleBase" id="RU361208"/>
    </source>
</evidence>
<dbReference type="GO" id="GO:0016977">
    <property type="term" value="F:chitosanase activity"/>
    <property type="evidence" value="ECO:0007669"/>
    <property type="project" value="UniProtKB-EC"/>
</dbReference>
<keyword evidence="13" id="KW-1185">Reference proteome</keyword>
<evidence type="ECO:0000313" key="12">
    <source>
        <dbReference type="EMBL" id="KAK6974720.1"/>
    </source>
</evidence>
<evidence type="ECO:0000256" key="4">
    <source>
        <dbReference type="ARBA" id="ARBA00022525"/>
    </source>
</evidence>
<evidence type="ECO:0000313" key="13">
    <source>
        <dbReference type="Proteomes" id="UP001362999"/>
    </source>
</evidence>
<comment type="catalytic activity">
    <reaction evidence="1 10">
        <text>Endohydrolysis of beta-(1-&gt;4)-linkages between D-glucosamine residues in a partly acetylated chitosan.</text>
        <dbReference type="EC" id="3.2.1.132"/>
    </reaction>
</comment>
<evidence type="ECO:0000256" key="1">
    <source>
        <dbReference type="ARBA" id="ARBA00000405"/>
    </source>
</evidence>
<comment type="subcellular location">
    <subcellularLocation>
        <location evidence="2 10">Secreted</location>
    </subcellularLocation>
</comment>
<dbReference type="EMBL" id="JAWWNJ010000218">
    <property type="protein sequence ID" value="KAK6969606.1"/>
    <property type="molecule type" value="Genomic_DNA"/>
</dbReference>
<gene>
    <name evidence="12" type="ORF">R3P38DRAFT_3335623</name>
    <name evidence="11" type="ORF">R3P38DRAFT_3336820</name>
</gene>
<accession>A0AAV9Z3I4</accession>
<reference evidence="11 13" key="1">
    <citation type="journal article" date="2024" name="J Genomics">
        <title>Draft genome sequencing and assembly of Favolaschia claudopus CIRM-BRFM 2984 isolated from oak limbs.</title>
        <authorList>
            <person name="Navarro D."/>
            <person name="Drula E."/>
            <person name="Chaduli D."/>
            <person name="Cazenave R."/>
            <person name="Ahrendt S."/>
            <person name="Wang J."/>
            <person name="Lipzen A."/>
            <person name="Daum C."/>
            <person name="Barry K."/>
            <person name="Grigoriev I.V."/>
            <person name="Favel A."/>
            <person name="Rosso M.N."/>
            <person name="Martin F."/>
        </authorList>
    </citation>
    <scope>NUCLEOTIDE SEQUENCE [LARGE SCALE GENOMIC DNA]</scope>
    <source>
        <strain evidence="11 13">CIRM-BRFM 2984</strain>
    </source>
</reference>
<comment type="function">
    <text evidence="10">Chitosanase catalyzing the endo-type cleavage of chitosan, the deacylated form of chitin. Chitosanase may be crucial in the degradation of the deacetylated portion of chitin in the fungal cell wall.</text>
</comment>
<dbReference type="InterPro" id="IPR009939">
    <property type="entry name" value="Chitosanase_fungal"/>
</dbReference>
<comment type="caution">
    <text evidence="11">The sequence shown here is derived from an EMBL/GenBank/DDBJ whole genome shotgun (WGS) entry which is preliminary data.</text>
</comment>
<proteinExistence type="inferred from homology"/>
<dbReference type="EC" id="3.2.1.132" evidence="10"/>
<dbReference type="PANTHER" id="PTHR42061">
    <property type="entry name" value="ENDO-CHITOSANASE"/>
    <property type="match status" value="1"/>
</dbReference>
<organism evidence="11 13">
    <name type="scientific">Favolaschia claudopus</name>
    <dbReference type="NCBI Taxonomy" id="2862362"/>
    <lineage>
        <taxon>Eukaryota</taxon>
        <taxon>Fungi</taxon>
        <taxon>Dikarya</taxon>
        <taxon>Basidiomycota</taxon>
        <taxon>Agaricomycotina</taxon>
        <taxon>Agaricomycetes</taxon>
        <taxon>Agaricomycetidae</taxon>
        <taxon>Agaricales</taxon>
        <taxon>Marasmiineae</taxon>
        <taxon>Mycenaceae</taxon>
        <taxon>Favolaschia</taxon>
    </lineage>
</organism>
<evidence type="ECO:0000313" key="11">
    <source>
        <dbReference type="EMBL" id="KAK6969606.1"/>
    </source>
</evidence>
<keyword evidence="6 10" id="KW-0378">Hydrolase</keyword>
<keyword evidence="4" id="KW-0964">Secreted</keyword>
<dbReference type="AlphaFoldDB" id="A0AAV9Z3I4"/>
<sequence>MATITSYRFFGASYDALYFRACSFFPDVVLKAVVCRALVANSLLSAADDGCNVEFAADPSVDVAGIYAALQAARSSVVATYPTTYLQDHTTSVYSDLLNLTQVSVIHFFSDMDVDCDGLNGNTDGDPLTSFGALDAEQVPWYVLPASLAFKEAILPNALGAIICNGNLFYAIFGDTNGASPQVIGEGSLLLGQTCFPDDEINGNNGHEALDVAYIVFPQEVPPGVQENSIDIEALKELGDQQILLLQQDLGISLQPDCSDP</sequence>
<evidence type="ECO:0000256" key="7">
    <source>
        <dbReference type="ARBA" id="ARBA00023277"/>
    </source>
</evidence>
<evidence type="ECO:0000256" key="6">
    <source>
        <dbReference type="ARBA" id="ARBA00022801"/>
    </source>
</evidence>
<dbReference type="Pfam" id="PF07335">
    <property type="entry name" value="Glyco_hydro_75"/>
    <property type="match status" value="1"/>
</dbReference>
<dbReference type="PANTHER" id="PTHR42061:SF4">
    <property type="entry name" value="ENDO-CHITOSANASE"/>
    <property type="match status" value="1"/>
</dbReference>
<keyword evidence="7" id="KW-0119">Carbohydrate metabolism</keyword>
<evidence type="ECO:0000256" key="8">
    <source>
        <dbReference type="ARBA" id="ARBA00023295"/>
    </source>
</evidence>
<keyword evidence="5" id="KW-0732">Signal</keyword>
<comment type="similarity">
    <text evidence="3 10">Belongs to the glycosyl hydrolase 75 family.</text>
</comment>
<dbReference type="Proteomes" id="UP001362999">
    <property type="component" value="Unassembled WGS sequence"/>
</dbReference>